<dbReference type="Proteomes" id="UP000813461">
    <property type="component" value="Unassembled WGS sequence"/>
</dbReference>
<sequence>MATTSMRQHAGFLDLPGETRNQIYKYTLTNENDLTDPVLLIRNCDQPATEGTVRSRSLTQLCRLVRREFMPIYMRRHVYVRVNIRDIEAYVTTFFDPRNFELFADLFGHIEVDLDVQGDQSTASVNLLPLMQLMLRAPKLNMGFDAIHLIHPTGPPAFLHEICLVLRLMKVPNDFRTLEVLLSMRKVTLTLPLSTYSIPELRLWLWNRPRASPPGYIHDLGFSDFKGLRVDIHHGVPSSD</sequence>
<name>A0A8K0RG92_9PLEO</name>
<protein>
    <submittedName>
        <fullName evidence="1">Uncharacterized protein</fullName>
    </submittedName>
</protein>
<keyword evidence="2" id="KW-1185">Reference proteome</keyword>
<accession>A0A8K0RG92</accession>
<evidence type="ECO:0000313" key="2">
    <source>
        <dbReference type="Proteomes" id="UP000813461"/>
    </source>
</evidence>
<gene>
    <name evidence="1" type="ORF">FB567DRAFT_174987</name>
</gene>
<reference evidence="1" key="1">
    <citation type="journal article" date="2021" name="Nat. Commun.">
        <title>Genetic determinants of endophytism in the Arabidopsis root mycobiome.</title>
        <authorList>
            <person name="Mesny F."/>
            <person name="Miyauchi S."/>
            <person name="Thiergart T."/>
            <person name="Pickel B."/>
            <person name="Atanasova L."/>
            <person name="Karlsson M."/>
            <person name="Huettel B."/>
            <person name="Barry K.W."/>
            <person name="Haridas S."/>
            <person name="Chen C."/>
            <person name="Bauer D."/>
            <person name="Andreopoulos W."/>
            <person name="Pangilinan J."/>
            <person name="LaButti K."/>
            <person name="Riley R."/>
            <person name="Lipzen A."/>
            <person name="Clum A."/>
            <person name="Drula E."/>
            <person name="Henrissat B."/>
            <person name="Kohler A."/>
            <person name="Grigoriev I.V."/>
            <person name="Martin F.M."/>
            <person name="Hacquard S."/>
        </authorList>
    </citation>
    <scope>NUCLEOTIDE SEQUENCE</scope>
    <source>
        <strain evidence="1">MPI-SDFR-AT-0120</strain>
    </source>
</reference>
<organism evidence="1 2">
    <name type="scientific">Paraphoma chrysanthemicola</name>
    <dbReference type="NCBI Taxonomy" id="798071"/>
    <lineage>
        <taxon>Eukaryota</taxon>
        <taxon>Fungi</taxon>
        <taxon>Dikarya</taxon>
        <taxon>Ascomycota</taxon>
        <taxon>Pezizomycotina</taxon>
        <taxon>Dothideomycetes</taxon>
        <taxon>Pleosporomycetidae</taxon>
        <taxon>Pleosporales</taxon>
        <taxon>Pleosporineae</taxon>
        <taxon>Phaeosphaeriaceae</taxon>
        <taxon>Paraphoma</taxon>
    </lineage>
</organism>
<proteinExistence type="predicted"/>
<evidence type="ECO:0000313" key="1">
    <source>
        <dbReference type="EMBL" id="KAH7093494.1"/>
    </source>
</evidence>
<dbReference type="EMBL" id="JAGMVJ010000002">
    <property type="protein sequence ID" value="KAH7093494.1"/>
    <property type="molecule type" value="Genomic_DNA"/>
</dbReference>
<dbReference type="AlphaFoldDB" id="A0A8K0RG92"/>
<dbReference type="OrthoDB" id="4133832at2759"/>
<comment type="caution">
    <text evidence="1">The sequence shown here is derived from an EMBL/GenBank/DDBJ whole genome shotgun (WGS) entry which is preliminary data.</text>
</comment>